<evidence type="ECO:0000313" key="4">
    <source>
        <dbReference type="Proteomes" id="UP000007110"/>
    </source>
</evidence>
<reference evidence="4" key="1">
    <citation type="submission" date="2015-02" db="EMBL/GenBank/DDBJ databases">
        <title>Genome sequencing for Strongylocentrotus purpuratus.</title>
        <authorList>
            <person name="Murali S."/>
            <person name="Liu Y."/>
            <person name="Vee V."/>
            <person name="English A."/>
            <person name="Wang M."/>
            <person name="Skinner E."/>
            <person name="Han Y."/>
            <person name="Muzny D.M."/>
            <person name="Worley K.C."/>
            <person name="Gibbs R.A."/>
        </authorList>
    </citation>
    <scope>NUCLEOTIDE SEQUENCE</scope>
</reference>
<dbReference type="KEGG" id="spu:115926511"/>
<dbReference type="Proteomes" id="UP000007110">
    <property type="component" value="Unassembled WGS sequence"/>
</dbReference>
<dbReference type="GeneID" id="115926511"/>
<feature type="region of interest" description="Disordered" evidence="1">
    <location>
        <begin position="113"/>
        <end position="132"/>
    </location>
</feature>
<dbReference type="AlphaFoldDB" id="A0A7M7P9E7"/>
<reference evidence="3" key="2">
    <citation type="submission" date="2021-01" db="UniProtKB">
        <authorList>
            <consortium name="EnsemblMetazoa"/>
        </authorList>
    </citation>
    <scope>IDENTIFICATION</scope>
</reference>
<dbReference type="PROSITE" id="PS51019">
    <property type="entry name" value="REELIN"/>
    <property type="match status" value="1"/>
</dbReference>
<dbReference type="InParanoid" id="A0A7M7P9E7"/>
<dbReference type="FunFam" id="2.60.40.4060:FF:000003">
    <property type="entry name" value="Ferric chelate reductase 1"/>
    <property type="match status" value="1"/>
</dbReference>
<sequence length="132" mass="13872">MAVQNSNAYPSGAPTSACGDMTPGHGFSSQTSVSPYTISVSPAFYQPGQQMNVTISRNANTPALKGILLQARLTGTDEIIGTWSLEGTTGFQTLACNGANSAVTHTNNDDKPATFQLNWTPPDDNGDDIYVT</sequence>
<dbReference type="GO" id="GO:0016020">
    <property type="term" value="C:membrane"/>
    <property type="evidence" value="ECO:0000318"/>
    <property type="project" value="GO_Central"/>
</dbReference>
<organism evidence="3 4">
    <name type="scientific">Strongylocentrotus purpuratus</name>
    <name type="common">Purple sea urchin</name>
    <dbReference type="NCBI Taxonomy" id="7668"/>
    <lineage>
        <taxon>Eukaryota</taxon>
        <taxon>Metazoa</taxon>
        <taxon>Echinodermata</taxon>
        <taxon>Eleutherozoa</taxon>
        <taxon>Echinozoa</taxon>
        <taxon>Echinoidea</taxon>
        <taxon>Euechinoidea</taxon>
        <taxon>Echinacea</taxon>
        <taxon>Camarodonta</taxon>
        <taxon>Echinidea</taxon>
        <taxon>Strongylocentrotidae</taxon>
        <taxon>Strongylocentrotus</taxon>
    </lineage>
</organism>
<dbReference type="InterPro" id="IPR002861">
    <property type="entry name" value="Reeler_dom"/>
</dbReference>
<dbReference type="InterPro" id="IPR051237">
    <property type="entry name" value="Ferric-chelate_Red/DefProt"/>
</dbReference>
<dbReference type="EnsemblMetazoa" id="XM_030991284">
    <property type="protein sequence ID" value="XP_030847144"/>
    <property type="gene ID" value="LOC115926511"/>
</dbReference>
<name>A0A7M7P9E7_STRPU</name>
<dbReference type="InterPro" id="IPR042307">
    <property type="entry name" value="Reeler_sf"/>
</dbReference>
<dbReference type="Pfam" id="PF02014">
    <property type="entry name" value="Reeler"/>
    <property type="match status" value="1"/>
</dbReference>
<proteinExistence type="predicted"/>
<evidence type="ECO:0000256" key="1">
    <source>
        <dbReference type="SAM" id="MobiDB-lite"/>
    </source>
</evidence>
<dbReference type="PANTHER" id="PTHR45828:SF36">
    <property type="entry name" value="REELIN DOMAIN-CONTAINING PROTEIN"/>
    <property type="match status" value="1"/>
</dbReference>
<dbReference type="OMA" id="MAVQNSN"/>
<keyword evidence="4" id="KW-1185">Reference proteome</keyword>
<accession>A0A7M7P9E7</accession>
<dbReference type="CDD" id="cd08544">
    <property type="entry name" value="Reeler"/>
    <property type="match status" value="1"/>
</dbReference>
<dbReference type="RefSeq" id="XP_030847144.1">
    <property type="nucleotide sequence ID" value="XM_030991284.1"/>
</dbReference>
<dbReference type="OrthoDB" id="6418377at2759"/>
<evidence type="ECO:0000313" key="3">
    <source>
        <dbReference type="EnsemblMetazoa" id="XP_030847144"/>
    </source>
</evidence>
<feature type="region of interest" description="Disordered" evidence="1">
    <location>
        <begin position="1"/>
        <end position="31"/>
    </location>
</feature>
<evidence type="ECO:0000259" key="2">
    <source>
        <dbReference type="PROSITE" id="PS51019"/>
    </source>
</evidence>
<feature type="domain" description="Reelin" evidence="2">
    <location>
        <begin position="1"/>
        <end position="132"/>
    </location>
</feature>
<dbReference type="PANTHER" id="PTHR45828">
    <property type="entry name" value="CYTOCHROME B561/FERRIC REDUCTASE TRANSMEMBRANE"/>
    <property type="match status" value="1"/>
</dbReference>
<protein>
    <recommendedName>
        <fullName evidence="2">Reelin domain-containing protein</fullName>
    </recommendedName>
</protein>
<dbReference type="Gene3D" id="2.60.40.4060">
    <property type="entry name" value="Reeler domain"/>
    <property type="match status" value="1"/>
</dbReference>